<dbReference type="GO" id="GO:0006508">
    <property type="term" value="P:proteolysis"/>
    <property type="evidence" value="ECO:0007669"/>
    <property type="project" value="UniProtKB-KW"/>
</dbReference>
<evidence type="ECO:0000256" key="4">
    <source>
        <dbReference type="ARBA" id="ARBA00022801"/>
    </source>
</evidence>
<evidence type="ECO:0000256" key="7">
    <source>
        <dbReference type="ARBA" id="ARBA00023239"/>
    </source>
</evidence>
<evidence type="ECO:0000256" key="5">
    <source>
        <dbReference type="ARBA" id="ARBA00023124"/>
    </source>
</evidence>
<dbReference type="Proteomes" id="UP000694480">
    <property type="component" value="Unassembled WGS sequence"/>
</dbReference>
<keyword evidence="5" id="KW-0190">Covalent protein-DNA linkage</keyword>
<protein>
    <recommendedName>
        <fullName evidence="8">Abasic site processing protein</fullName>
        <ecNumber evidence="8">3.4.-.-</ecNumber>
    </recommendedName>
</protein>
<evidence type="ECO:0000256" key="8">
    <source>
        <dbReference type="RuleBase" id="RU364100"/>
    </source>
</evidence>
<evidence type="ECO:0000256" key="2">
    <source>
        <dbReference type="ARBA" id="ARBA00022670"/>
    </source>
</evidence>
<dbReference type="InterPro" id="IPR036590">
    <property type="entry name" value="SRAP-like"/>
</dbReference>
<dbReference type="SUPFAM" id="SSF143081">
    <property type="entry name" value="BB1717-like"/>
    <property type="match status" value="1"/>
</dbReference>
<dbReference type="PANTHER" id="PTHR13604">
    <property type="entry name" value="DC12-RELATED"/>
    <property type="match status" value="1"/>
</dbReference>
<dbReference type="Pfam" id="PF02586">
    <property type="entry name" value="SRAP"/>
    <property type="match status" value="1"/>
</dbReference>
<dbReference type="EMBL" id="JADKYY010000007">
    <property type="protein sequence ID" value="MBF5027449.1"/>
    <property type="molecule type" value="Genomic_DNA"/>
</dbReference>
<proteinExistence type="inferred from homology"/>
<dbReference type="PANTHER" id="PTHR13604:SF0">
    <property type="entry name" value="ABASIC SITE PROCESSING PROTEIN HMCES"/>
    <property type="match status" value="1"/>
</dbReference>
<reference evidence="9" key="1">
    <citation type="submission" date="2020-11" db="EMBL/GenBank/DDBJ databases">
        <title>Genome seq and assembly of Planobacterium sp.</title>
        <authorList>
            <person name="Chhetri G."/>
        </authorList>
    </citation>
    <scope>NUCLEOTIDE SEQUENCE</scope>
    <source>
        <strain evidence="9">GCR5</strain>
    </source>
</reference>
<dbReference type="EC" id="3.4.-.-" evidence="8"/>
<dbReference type="RefSeq" id="WP_194739381.1">
    <property type="nucleotide sequence ID" value="NZ_JADKYY010000007.1"/>
</dbReference>
<evidence type="ECO:0000313" key="10">
    <source>
        <dbReference type="Proteomes" id="UP000694480"/>
    </source>
</evidence>
<keyword evidence="7" id="KW-0456">Lyase</keyword>
<organism evidence="9 10">
    <name type="scientific">Planobacterium oryzisoli</name>
    <dbReference type="NCBI Taxonomy" id="2771435"/>
    <lineage>
        <taxon>Bacteria</taxon>
        <taxon>Pseudomonadati</taxon>
        <taxon>Bacteroidota</taxon>
        <taxon>Flavobacteriia</taxon>
        <taxon>Flavobacteriales</taxon>
        <taxon>Weeksellaceae</taxon>
        <taxon>Chryseobacterium group</taxon>
        <taxon>Chryseobacterium</taxon>
    </lineage>
</organism>
<keyword evidence="3" id="KW-0227">DNA damage</keyword>
<dbReference type="Gene3D" id="3.90.1680.10">
    <property type="entry name" value="SOS response associated peptidase-like"/>
    <property type="match status" value="1"/>
</dbReference>
<dbReference type="GO" id="GO:0008233">
    <property type="term" value="F:peptidase activity"/>
    <property type="evidence" value="ECO:0007669"/>
    <property type="project" value="UniProtKB-KW"/>
</dbReference>
<evidence type="ECO:0000313" key="9">
    <source>
        <dbReference type="EMBL" id="MBF5027449.1"/>
    </source>
</evidence>
<dbReference type="GO" id="GO:0003697">
    <property type="term" value="F:single-stranded DNA binding"/>
    <property type="evidence" value="ECO:0007669"/>
    <property type="project" value="InterPro"/>
</dbReference>
<dbReference type="GO" id="GO:0016829">
    <property type="term" value="F:lyase activity"/>
    <property type="evidence" value="ECO:0007669"/>
    <property type="project" value="UniProtKB-KW"/>
</dbReference>
<keyword evidence="2 8" id="KW-0645">Protease</keyword>
<keyword evidence="4 8" id="KW-0378">Hydrolase</keyword>
<evidence type="ECO:0000256" key="1">
    <source>
        <dbReference type="ARBA" id="ARBA00008136"/>
    </source>
</evidence>
<dbReference type="InterPro" id="IPR003738">
    <property type="entry name" value="SRAP"/>
</dbReference>
<keyword evidence="10" id="KW-1185">Reference proteome</keyword>
<comment type="caution">
    <text evidence="9">The sequence shown here is derived from an EMBL/GenBank/DDBJ whole genome shotgun (WGS) entry which is preliminary data.</text>
</comment>
<evidence type="ECO:0000256" key="3">
    <source>
        <dbReference type="ARBA" id="ARBA00022763"/>
    </source>
</evidence>
<name>A0A930YW21_9FLAO</name>
<sequence>MCYYVSSQLSRKEIKTVFGADTVEENFTRSGFINGFSHPLLPLIYDENPTECKAGRWGLIPSWAKDTSIARSTLNARIETLEEKPSFKNSVSNRCLVLVNGFYEWKWQDTLGKEKVKHLIQLDNGNMPFALAGLYSESPHATCPTFSIVTTSANELMATIHNTKYRMPVVLNETMQSQWLQGAKMENFSFPHYDPSLKAFPLL</sequence>
<dbReference type="GO" id="GO:0106300">
    <property type="term" value="P:protein-DNA covalent cross-linking repair"/>
    <property type="evidence" value="ECO:0007669"/>
    <property type="project" value="InterPro"/>
</dbReference>
<keyword evidence="6" id="KW-0238">DNA-binding</keyword>
<comment type="similarity">
    <text evidence="1 8">Belongs to the SOS response-associated peptidase family.</text>
</comment>
<evidence type="ECO:0000256" key="6">
    <source>
        <dbReference type="ARBA" id="ARBA00023125"/>
    </source>
</evidence>
<gene>
    <name evidence="9" type="ORF">IC612_06530</name>
</gene>
<dbReference type="AlphaFoldDB" id="A0A930YW21"/>
<accession>A0A930YW21</accession>